<sequence length="358" mass="41249">MHSTHANKGRTTAVKIGFITEQSGSKLLQLLTPETLEELKRLNASVKISIQDLSVDKAEAVKVLQQNNIPVTAWILFPSSMQYWINADNLYSEQETSHIIQRYRDFQRWTSKHNLKWERIAFSITPYDSDRKVASSSTLNQTKVIWKRLLKNNAQEKANQLMAPIYQLIKQDGYAIDAFASPYELLAQDVASEGWHNLNHTFTVENARSIPLFFNHFTNNEQRTVALHVVYAQDHPAIAIGSLNNSKPLSEYKNRSPLSLASIHQHFHYAREMNKEVWIYGLKGAVQKNLLSRIDPFESAHHQRLDQDLAKRVNREGSNAKLIFQMMHYPKLILALLVIYLLLIGLSIRKGFLIYRSR</sequence>
<comment type="caution">
    <text evidence="2">The sequence shown here is derived from an EMBL/GenBank/DDBJ whole genome shotgun (WGS) entry which is preliminary data.</text>
</comment>
<dbReference type="EMBL" id="BAABJX010000002">
    <property type="protein sequence ID" value="GAA4820226.1"/>
    <property type="molecule type" value="Genomic_DNA"/>
</dbReference>
<dbReference type="Proteomes" id="UP001500298">
    <property type="component" value="Unassembled WGS sequence"/>
</dbReference>
<keyword evidence="3" id="KW-1185">Reference proteome</keyword>
<feature type="transmembrane region" description="Helical" evidence="1">
    <location>
        <begin position="329"/>
        <end position="348"/>
    </location>
</feature>
<name>A0ABP9CZ86_9BACT</name>
<gene>
    <name evidence="2" type="ORF">GCM10023331_00740</name>
</gene>
<accession>A0ABP9CZ86</accession>
<reference evidence="3" key="1">
    <citation type="journal article" date="2019" name="Int. J. Syst. Evol. Microbiol.">
        <title>The Global Catalogue of Microorganisms (GCM) 10K type strain sequencing project: providing services to taxonomists for standard genome sequencing and annotation.</title>
        <authorList>
            <consortium name="The Broad Institute Genomics Platform"/>
            <consortium name="The Broad Institute Genome Sequencing Center for Infectious Disease"/>
            <person name="Wu L."/>
            <person name="Ma J."/>
        </authorList>
    </citation>
    <scope>NUCLEOTIDE SEQUENCE [LARGE SCALE GENOMIC DNA]</scope>
    <source>
        <strain evidence="3">JCM 18326</strain>
    </source>
</reference>
<keyword evidence="1" id="KW-1133">Transmembrane helix</keyword>
<evidence type="ECO:0000313" key="2">
    <source>
        <dbReference type="EMBL" id="GAA4820226.1"/>
    </source>
</evidence>
<proteinExistence type="predicted"/>
<evidence type="ECO:0000256" key="1">
    <source>
        <dbReference type="SAM" id="Phobius"/>
    </source>
</evidence>
<protein>
    <submittedName>
        <fullName evidence="2">Uncharacterized protein</fullName>
    </submittedName>
</protein>
<keyword evidence="1" id="KW-0472">Membrane</keyword>
<evidence type="ECO:0000313" key="3">
    <source>
        <dbReference type="Proteomes" id="UP001500298"/>
    </source>
</evidence>
<keyword evidence="1" id="KW-0812">Transmembrane</keyword>
<organism evidence="2 3">
    <name type="scientific">Algivirga pacifica</name>
    <dbReference type="NCBI Taxonomy" id="1162670"/>
    <lineage>
        <taxon>Bacteria</taxon>
        <taxon>Pseudomonadati</taxon>
        <taxon>Bacteroidota</taxon>
        <taxon>Cytophagia</taxon>
        <taxon>Cytophagales</taxon>
        <taxon>Flammeovirgaceae</taxon>
        <taxon>Algivirga</taxon>
    </lineage>
</organism>